<name>A0A3G1KQI8_FORW1</name>
<dbReference type="KEGG" id="fwa:DCMF_07975"/>
<evidence type="ECO:0008006" key="3">
    <source>
        <dbReference type="Google" id="ProtNLM"/>
    </source>
</evidence>
<dbReference type="AlphaFoldDB" id="A0A3G1KQI8"/>
<keyword evidence="2" id="KW-1185">Reference proteome</keyword>
<sequence length="173" mass="20390">MPKILAGLEHISDIGKSSRQEQTEMNVIEVAHIWDSLLSRYIVLEETLIFQNFCQDKDLQIVLNSGIKILNRQIKILEKYIEHYAIVQPKRSPNIVKSTTNPEIISDEYIFRRIFAGMQAFIEVHARAFVQTPSPKLREQFRKFLMEEINIYDTMFEYGKLKNWISEPPAFRQ</sequence>
<protein>
    <recommendedName>
        <fullName evidence="3">DUF3231 family protein</fullName>
    </recommendedName>
</protein>
<dbReference type="Proteomes" id="UP000323521">
    <property type="component" value="Chromosome"/>
</dbReference>
<dbReference type="InterPro" id="IPR021617">
    <property type="entry name" value="DUF3231"/>
</dbReference>
<evidence type="ECO:0000313" key="2">
    <source>
        <dbReference type="Proteomes" id="UP000323521"/>
    </source>
</evidence>
<accession>A0A3G1KQI8</accession>
<evidence type="ECO:0000313" key="1">
    <source>
        <dbReference type="EMBL" id="ATW24721.1"/>
    </source>
</evidence>
<gene>
    <name evidence="1" type="ORF">DCMF_07975</name>
</gene>
<dbReference type="InterPro" id="IPR012347">
    <property type="entry name" value="Ferritin-like"/>
</dbReference>
<dbReference type="Pfam" id="PF11553">
    <property type="entry name" value="DUF3231"/>
    <property type="match status" value="1"/>
</dbReference>
<dbReference type="OrthoDB" id="1807877at2"/>
<reference evidence="1 2" key="1">
    <citation type="submission" date="2016-10" db="EMBL/GenBank/DDBJ databases">
        <title>Complete Genome Sequence of Peptococcaceae strain DCMF.</title>
        <authorList>
            <person name="Edwards R.J."/>
            <person name="Holland S.I."/>
            <person name="Deshpande N.P."/>
            <person name="Wong Y.K."/>
            <person name="Ertan H."/>
            <person name="Manefield M."/>
            <person name="Russell T.L."/>
            <person name="Lee M.J."/>
        </authorList>
    </citation>
    <scope>NUCLEOTIDE SEQUENCE [LARGE SCALE GENOMIC DNA]</scope>
    <source>
        <strain evidence="1 2">DCMF</strain>
    </source>
</reference>
<proteinExistence type="predicted"/>
<dbReference type="EMBL" id="CP017634">
    <property type="protein sequence ID" value="ATW24721.1"/>
    <property type="molecule type" value="Genomic_DNA"/>
</dbReference>
<organism evidence="1 2">
    <name type="scientific">Formimonas warabiya</name>
    <dbReference type="NCBI Taxonomy" id="1761012"/>
    <lineage>
        <taxon>Bacteria</taxon>
        <taxon>Bacillati</taxon>
        <taxon>Bacillota</taxon>
        <taxon>Clostridia</taxon>
        <taxon>Eubacteriales</taxon>
        <taxon>Peptococcaceae</taxon>
        <taxon>Candidatus Formimonas</taxon>
    </lineage>
</organism>
<dbReference type="Gene3D" id="1.20.1260.10">
    <property type="match status" value="1"/>
</dbReference>
<dbReference type="RefSeq" id="WP_148133943.1">
    <property type="nucleotide sequence ID" value="NZ_CP017634.1"/>
</dbReference>